<evidence type="ECO:0000313" key="3">
    <source>
        <dbReference type="EMBL" id="ETO13574.1"/>
    </source>
</evidence>
<comment type="caution">
    <text evidence="3">The sequence shown here is derived from an EMBL/GenBank/DDBJ whole genome shotgun (WGS) entry which is preliminary data.</text>
</comment>
<evidence type="ECO:0000256" key="1">
    <source>
        <dbReference type="ARBA" id="ARBA00022723"/>
    </source>
</evidence>
<evidence type="ECO:0000259" key="2">
    <source>
        <dbReference type="Pfam" id="PF17958"/>
    </source>
</evidence>
<dbReference type="GO" id="GO:0000159">
    <property type="term" value="C:protein phosphatase type 2A complex"/>
    <property type="evidence" value="ECO:0007669"/>
    <property type="project" value="TreeGrafter"/>
</dbReference>
<dbReference type="Pfam" id="PF17958">
    <property type="entry name" value="EF-hand_13"/>
    <property type="match status" value="1"/>
</dbReference>
<feature type="domain" description="PP2A regulatory subunit B'' EF-hand" evidence="2">
    <location>
        <begin position="239"/>
        <end position="315"/>
    </location>
</feature>
<dbReference type="InterPro" id="IPR041534">
    <property type="entry name" value="EF-hand_13"/>
</dbReference>
<dbReference type="PANTHER" id="PTHR14095">
    <property type="entry name" value="PHOSPHATASE 2A REGULATORY SUBUNIT-RELATED"/>
    <property type="match status" value="1"/>
</dbReference>
<keyword evidence="4" id="KW-1185">Reference proteome</keyword>
<dbReference type="PANTHER" id="PTHR14095:SF0">
    <property type="entry name" value="MIP22305P"/>
    <property type="match status" value="1"/>
</dbReference>
<proteinExistence type="predicted"/>
<organism evidence="3 4">
    <name type="scientific">Reticulomyxa filosa</name>
    <dbReference type="NCBI Taxonomy" id="46433"/>
    <lineage>
        <taxon>Eukaryota</taxon>
        <taxon>Sar</taxon>
        <taxon>Rhizaria</taxon>
        <taxon>Retaria</taxon>
        <taxon>Foraminifera</taxon>
        <taxon>Monothalamids</taxon>
        <taxon>Reticulomyxidae</taxon>
        <taxon>Reticulomyxa</taxon>
    </lineage>
</organism>
<name>X6MI77_RETFI</name>
<evidence type="ECO:0000313" key="4">
    <source>
        <dbReference type="Proteomes" id="UP000023152"/>
    </source>
</evidence>
<dbReference type="GO" id="GO:0019888">
    <property type="term" value="F:protein phosphatase regulator activity"/>
    <property type="evidence" value="ECO:0007669"/>
    <property type="project" value="TreeGrafter"/>
</dbReference>
<protein>
    <submittedName>
        <fullName evidence="3">Calcium ion binding protein</fullName>
    </submittedName>
</protein>
<sequence>MSLDNMSQDNYCQRRQCIDDSLRKWLLSPATQAYLRSMIETCNNKNKVAKAPSPMIIKTADKDHPVLELSLTSIDRWNLLNKDTISCTEKSSKESSPKKSAEKHQKKCINTVDVCGPALATTIIIKPFYCSVNSLPQQISNEELVQDMQMIDKYFNESNNFALNENGFSAITMELCKLNRFWNGQLFKKVCSDKHLSNNEISKKHFLEWWQENFLYIRNKHWRGFNLLRQFTPQRAQSSMREYVVPCDFECLINEVIDTHKALSFLRQHKPFDQFYIETVIARMFYSNNKKCNGRMTFSEFSHCDIISSLERLDQQNELEEITDYFNYQHFYVIYSKFIELDSNRDLVVETTDIAQYANATLTSQVVERIMTGVPRTLHLRSGTNCISANV</sequence>
<dbReference type="EMBL" id="ASPP01020524">
    <property type="protein sequence ID" value="ETO13574.1"/>
    <property type="molecule type" value="Genomic_DNA"/>
</dbReference>
<reference evidence="3 4" key="1">
    <citation type="journal article" date="2013" name="Curr. Biol.">
        <title>The Genome of the Foraminiferan Reticulomyxa filosa.</title>
        <authorList>
            <person name="Glockner G."/>
            <person name="Hulsmann N."/>
            <person name="Schleicher M."/>
            <person name="Noegel A.A."/>
            <person name="Eichinger L."/>
            <person name="Gallinger C."/>
            <person name="Pawlowski J."/>
            <person name="Sierra R."/>
            <person name="Euteneuer U."/>
            <person name="Pillet L."/>
            <person name="Moustafa A."/>
            <person name="Platzer M."/>
            <person name="Groth M."/>
            <person name="Szafranski K."/>
            <person name="Schliwa M."/>
        </authorList>
    </citation>
    <scope>NUCLEOTIDE SEQUENCE [LARGE SCALE GENOMIC DNA]</scope>
</reference>
<keyword evidence="1" id="KW-0479">Metal-binding</keyword>
<dbReference type="OrthoDB" id="5586at2759"/>
<dbReference type="GO" id="GO:0046872">
    <property type="term" value="F:metal ion binding"/>
    <property type="evidence" value="ECO:0007669"/>
    <property type="project" value="UniProtKB-KW"/>
</dbReference>
<dbReference type="Gene3D" id="1.10.238.230">
    <property type="match status" value="1"/>
</dbReference>
<dbReference type="OMA" id="NCISANV"/>
<dbReference type="AlphaFoldDB" id="X6MI77"/>
<dbReference type="Gene3D" id="1.10.238.10">
    <property type="entry name" value="EF-hand"/>
    <property type="match status" value="1"/>
</dbReference>
<dbReference type="Proteomes" id="UP000023152">
    <property type="component" value="Unassembled WGS sequence"/>
</dbReference>
<accession>X6MI77</accession>
<dbReference type="Gene3D" id="1.10.238.220">
    <property type="match status" value="1"/>
</dbReference>
<gene>
    <name evidence="3" type="ORF">RFI_23795</name>
</gene>